<evidence type="ECO:0000313" key="2">
    <source>
        <dbReference type="Proteomes" id="UP000749320"/>
    </source>
</evidence>
<dbReference type="AlphaFoldDB" id="A0A921GC42"/>
<proteinExistence type="predicted"/>
<gene>
    <name evidence="1" type="ORF">K8V91_08615</name>
</gene>
<dbReference type="EMBL" id="DYWV01000291">
    <property type="protein sequence ID" value="HJF40972.1"/>
    <property type="molecule type" value="Genomic_DNA"/>
</dbReference>
<protein>
    <submittedName>
        <fullName evidence="1">Uncharacterized protein</fullName>
    </submittedName>
</protein>
<reference evidence="1" key="1">
    <citation type="journal article" date="2021" name="PeerJ">
        <title>Extensive microbial diversity within the chicken gut microbiome revealed by metagenomics and culture.</title>
        <authorList>
            <person name="Gilroy R."/>
            <person name="Ravi A."/>
            <person name="Getino M."/>
            <person name="Pursley I."/>
            <person name="Horton D.L."/>
            <person name="Alikhan N.F."/>
            <person name="Baker D."/>
            <person name="Gharbi K."/>
            <person name="Hall N."/>
            <person name="Watson M."/>
            <person name="Adriaenssens E.M."/>
            <person name="Foster-Nyarko E."/>
            <person name="Jarju S."/>
            <person name="Secka A."/>
            <person name="Antonio M."/>
            <person name="Oren A."/>
            <person name="Chaudhuri R.R."/>
            <person name="La Ragione R."/>
            <person name="Hildebrand F."/>
            <person name="Pallen M.J."/>
        </authorList>
    </citation>
    <scope>NUCLEOTIDE SEQUENCE</scope>
    <source>
        <strain evidence="1">CHK193-16274</strain>
    </source>
</reference>
<comment type="caution">
    <text evidence="1">The sequence shown here is derived from an EMBL/GenBank/DDBJ whole genome shotgun (WGS) entry which is preliminary data.</text>
</comment>
<feature type="non-terminal residue" evidence="1">
    <location>
        <position position="1"/>
    </location>
</feature>
<dbReference type="InterPro" id="IPR027417">
    <property type="entry name" value="P-loop_NTPase"/>
</dbReference>
<sequence>GKNIVNVLSNGQISVFMLAHFFAGINARNDREKMKVYFIDDLTACMDDVNMLAFMDLLKYQMSSKATMEQLFFITCDDRISKLLKYKLSGRGIEFRELLEADFA</sequence>
<reference evidence="1" key="2">
    <citation type="submission" date="2021-09" db="EMBL/GenBank/DDBJ databases">
        <authorList>
            <person name="Gilroy R."/>
        </authorList>
    </citation>
    <scope>NUCLEOTIDE SEQUENCE</scope>
    <source>
        <strain evidence="1">CHK193-16274</strain>
    </source>
</reference>
<dbReference type="Gene3D" id="3.40.50.300">
    <property type="entry name" value="P-loop containing nucleotide triphosphate hydrolases"/>
    <property type="match status" value="1"/>
</dbReference>
<name>A0A921GC42_9FIRM</name>
<organism evidence="1 2">
    <name type="scientific">Thomasclavelia spiroformis</name>
    <dbReference type="NCBI Taxonomy" id="29348"/>
    <lineage>
        <taxon>Bacteria</taxon>
        <taxon>Bacillati</taxon>
        <taxon>Bacillota</taxon>
        <taxon>Erysipelotrichia</taxon>
        <taxon>Erysipelotrichales</taxon>
        <taxon>Coprobacillaceae</taxon>
        <taxon>Thomasclavelia</taxon>
    </lineage>
</organism>
<dbReference type="Proteomes" id="UP000749320">
    <property type="component" value="Unassembled WGS sequence"/>
</dbReference>
<evidence type="ECO:0000313" key="1">
    <source>
        <dbReference type="EMBL" id="HJF40972.1"/>
    </source>
</evidence>
<accession>A0A921GC42</accession>
<dbReference type="SUPFAM" id="SSF52540">
    <property type="entry name" value="P-loop containing nucleoside triphosphate hydrolases"/>
    <property type="match status" value="1"/>
</dbReference>